<dbReference type="InterPro" id="IPR043504">
    <property type="entry name" value="Peptidase_S1_PA_chymotrypsin"/>
</dbReference>
<dbReference type="SMART" id="SM00228">
    <property type="entry name" value="PDZ"/>
    <property type="match status" value="1"/>
</dbReference>
<accession>A0A6I3KXJ7</accession>
<dbReference type="PRINTS" id="PR00834">
    <property type="entry name" value="PROTEASES2C"/>
</dbReference>
<dbReference type="Gene3D" id="2.40.10.10">
    <property type="entry name" value="Trypsin-like serine proteases"/>
    <property type="match status" value="2"/>
</dbReference>
<feature type="region of interest" description="Disordered" evidence="4">
    <location>
        <begin position="1"/>
        <end position="156"/>
    </location>
</feature>
<organism evidence="6 7">
    <name type="scientific">Nocardia aurantiaca</name>
    <dbReference type="NCBI Taxonomy" id="2675850"/>
    <lineage>
        <taxon>Bacteria</taxon>
        <taxon>Bacillati</taxon>
        <taxon>Actinomycetota</taxon>
        <taxon>Actinomycetes</taxon>
        <taxon>Mycobacteriales</taxon>
        <taxon>Nocardiaceae</taxon>
        <taxon>Nocardia</taxon>
    </lineage>
</organism>
<dbReference type="InterPro" id="IPR009003">
    <property type="entry name" value="Peptidase_S1_PA"/>
</dbReference>
<evidence type="ECO:0000256" key="4">
    <source>
        <dbReference type="SAM" id="MobiDB-lite"/>
    </source>
</evidence>
<evidence type="ECO:0000256" key="2">
    <source>
        <dbReference type="ARBA" id="ARBA00022670"/>
    </source>
</evidence>
<dbReference type="SUPFAM" id="SSF50156">
    <property type="entry name" value="PDZ domain-like"/>
    <property type="match status" value="1"/>
</dbReference>
<gene>
    <name evidence="6" type="ORF">GLP40_22580</name>
</gene>
<dbReference type="Pfam" id="PF13180">
    <property type="entry name" value="PDZ_2"/>
    <property type="match status" value="1"/>
</dbReference>
<dbReference type="InterPro" id="IPR051201">
    <property type="entry name" value="Chloro_Bact_Ser_Proteases"/>
</dbReference>
<keyword evidence="7" id="KW-1185">Reference proteome</keyword>
<keyword evidence="2" id="KW-0645">Protease</keyword>
<evidence type="ECO:0000259" key="5">
    <source>
        <dbReference type="SMART" id="SM00228"/>
    </source>
</evidence>
<protein>
    <submittedName>
        <fullName evidence="6">PDZ domain-containing protein</fullName>
    </submittedName>
</protein>
<comment type="caution">
    <text evidence="6">The sequence shown here is derived from an EMBL/GenBank/DDBJ whole genome shotgun (WGS) entry which is preliminary data.</text>
</comment>
<evidence type="ECO:0000313" key="7">
    <source>
        <dbReference type="Proteomes" id="UP000432464"/>
    </source>
</evidence>
<feature type="domain" description="PDZ" evidence="5">
    <location>
        <begin position="531"/>
        <end position="603"/>
    </location>
</feature>
<dbReference type="InterPro" id="IPR036034">
    <property type="entry name" value="PDZ_sf"/>
</dbReference>
<dbReference type="Gene3D" id="2.30.42.10">
    <property type="match status" value="1"/>
</dbReference>
<dbReference type="InterPro" id="IPR001478">
    <property type="entry name" value="PDZ"/>
</dbReference>
<feature type="compositionally biased region" description="Pro residues" evidence="4">
    <location>
        <begin position="123"/>
        <end position="137"/>
    </location>
</feature>
<evidence type="ECO:0000256" key="1">
    <source>
        <dbReference type="ARBA" id="ARBA00010541"/>
    </source>
</evidence>
<dbReference type="InterPro" id="IPR001940">
    <property type="entry name" value="Peptidase_S1C"/>
</dbReference>
<dbReference type="EMBL" id="WMBB01000010">
    <property type="protein sequence ID" value="MTE15543.1"/>
    <property type="molecule type" value="Genomic_DNA"/>
</dbReference>
<dbReference type="GO" id="GO:0004252">
    <property type="term" value="F:serine-type endopeptidase activity"/>
    <property type="evidence" value="ECO:0007669"/>
    <property type="project" value="InterPro"/>
</dbReference>
<sequence length="623" mass="60607">MTEDSNTRGAEPEGHAAAQPNPPATPSAQPAEPPRAGEPPRVADAADATTSGAPDTTASGLPKRDPAGSATPEAPPFDGFSAPSARPQPGPAAPGQPAGGPGFGVAQPFSAGASQAQGGEFRPAPPPAGAVPPPSAPQPSAGAAPTFGGPVGPGYGVAGQPGSGAFNPATQVLPGAGYPAPQGAPAAAAYGAAFGGAQPYSEQFGAGRHPTEEIPAGAYGQAYAASGAGYVTGQHPAQAIPGGAGMPYADPPAPKRSGRTGLVAGAVVLALLSSGIGGAVGALATHHNDTHSTVTNALDQPVGNGKTAPAPDGSVQAVAQKVLPSVVMIRVAGARAEGEGSGVILSTDGLILTNNHVVSGAGPNAKMDVAFSDGSTAPATVVGADPVSDIAVIRVTGKTDLKPIDLGQSGNLQVGQGVVAIGSPLGLAGTVTSGIVSSLNRPVSTSGEPGSQGTVIDAIQTDAAINPGNSGGALVDMDGRLIGINTAIATMGTAESAGAQSGSIGLGFAIPVDTARRVADELIKNGKATYAQIGVTVRAQDDVNGARVMDVSPDSPAAKAGIPKNAIITKIDDQIVDSGNSLIAAVRSHRPGDKVKVTYTDDQGKNPKTVEVTLGEAAVEGGR</sequence>
<comment type="similarity">
    <text evidence="1">Belongs to the peptidase S1C family.</text>
</comment>
<dbReference type="Proteomes" id="UP000432464">
    <property type="component" value="Unassembled WGS sequence"/>
</dbReference>
<proteinExistence type="inferred from homology"/>
<dbReference type="PANTHER" id="PTHR43343:SF3">
    <property type="entry name" value="PROTEASE DO-LIKE 8, CHLOROPLASTIC"/>
    <property type="match status" value="1"/>
</dbReference>
<dbReference type="AlphaFoldDB" id="A0A6I3KXJ7"/>
<feature type="compositionally biased region" description="Pro residues" evidence="4">
    <location>
        <begin position="20"/>
        <end position="37"/>
    </location>
</feature>
<keyword evidence="3" id="KW-0378">Hydrolase</keyword>
<dbReference type="GO" id="GO:0006508">
    <property type="term" value="P:proteolysis"/>
    <property type="evidence" value="ECO:0007669"/>
    <property type="project" value="UniProtKB-KW"/>
</dbReference>
<evidence type="ECO:0000313" key="6">
    <source>
        <dbReference type="EMBL" id="MTE15543.1"/>
    </source>
</evidence>
<dbReference type="Pfam" id="PF13365">
    <property type="entry name" value="Trypsin_2"/>
    <property type="match status" value="1"/>
</dbReference>
<feature type="compositionally biased region" description="Polar residues" evidence="4">
    <location>
        <begin position="48"/>
        <end position="59"/>
    </location>
</feature>
<name>A0A6I3KXJ7_9NOCA</name>
<dbReference type="PANTHER" id="PTHR43343">
    <property type="entry name" value="PEPTIDASE S12"/>
    <property type="match status" value="1"/>
</dbReference>
<evidence type="ECO:0000256" key="3">
    <source>
        <dbReference type="ARBA" id="ARBA00022801"/>
    </source>
</evidence>
<reference evidence="6 7" key="1">
    <citation type="submission" date="2019-11" db="EMBL/GenBank/DDBJ databases">
        <title>Nocardia sp. nov. CT2-14 isolated from soil.</title>
        <authorList>
            <person name="Kanchanasin P."/>
            <person name="Tanasupawat S."/>
            <person name="Yuki M."/>
            <person name="Kudo T."/>
        </authorList>
    </citation>
    <scope>NUCLEOTIDE SEQUENCE [LARGE SCALE GENOMIC DNA]</scope>
    <source>
        <strain evidence="6 7">CT2-14</strain>
    </source>
</reference>
<dbReference type="SUPFAM" id="SSF50494">
    <property type="entry name" value="Trypsin-like serine proteases"/>
    <property type="match status" value="1"/>
</dbReference>